<protein>
    <submittedName>
        <fullName evidence="1">Uncharacterized protein</fullName>
    </submittedName>
</protein>
<dbReference type="EMBL" id="JALLPJ020001122">
    <property type="protein sequence ID" value="KAL3776032.1"/>
    <property type="molecule type" value="Genomic_DNA"/>
</dbReference>
<keyword evidence="2" id="KW-1185">Reference proteome</keyword>
<accession>A0ABD3NLC1</accession>
<organism evidence="1 2">
    <name type="scientific">Cyclotella atomus</name>
    <dbReference type="NCBI Taxonomy" id="382360"/>
    <lineage>
        <taxon>Eukaryota</taxon>
        <taxon>Sar</taxon>
        <taxon>Stramenopiles</taxon>
        <taxon>Ochrophyta</taxon>
        <taxon>Bacillariophyta</taxon>
        <taxon>Coscinodiscophyceae</taxon>
        <taxon>Thalassiosirophycidae</taxon>
        <taxon>Stephanodiscales</taxon>
        <taxon>Stephanodiscaceae</taxon>
        <taxon>Cyclotella</taxon>
    </lineage>
</organism>
<dbReference type="AlphaFoldDB" id="A0ABD3NLC1"/>
<sequence length="275" mass="31738">MPPQRNPGPRAVLKSQQYRQIAEQETAQCGSRYASLIHLPKRLCRHQTPSHVTSQDFLKKMPGQSSRHAITIWSHELKRNKKPHFPVTPLKRGFPLFLPNLVRSPTILEIPESVIAKLMNQLTIKFQRIHPSIGKGFVFLRKAVCILIYHKFKERAWELSVYAFNVLGDQKRPEEFNAEVFESTCQSAYVDTKHRLVRSSPLDVTSQDFLKKMPGQSSRHAITIWSHELKRNKKPHFPVTPLKRGFPLFAKSSSFTNNIRDPRVSHSEAHESVNH</sequence>
<comment type="caution">
    <text evidence="1">The sequence shown here is derived from an EMBL/GenBank/DDBJ whole genome shotgun (WGS) entry which is preliminary data.</text>
</comment>
<dbReference type="Proteomes" id="UP001530400">
    <property type="component" value="Unassembled WGS sequence"/>
</dbReference>
<evidence type="ECO:0000313" key="2">
    <source>
        <dbReference type="Proteomes" id="UP001530400"/>
    </source>
</evidence>
<reference evidence="1 2" key="1">
    <citation type="submission" date="2024-10" db="EMBL/GenBank/DDBJ databases">
        <title>Updated reference genomes for cyclostephanoid diatoms.</title>
        <authorList>
            <person name="Roberts W.R."/>
            <person name="Alverson A.J."/>
        </authorList>
    </citation>
    <scope>NUCLEOTIDE SEQUENCE [LARGE SCALE GENOMIC DNA]</scope>
    <source>
        <strain evidence="1 2">AJA010-31</strain>
    </source>
</reference>
<name>A0ABD3NLC1_9STRA</name>
<proteinExistence type="predicted"/>
<gene>
    <name evidence="1" type="ORF">ACHAWO_010190</name>
</gene>
<evidence type="ECO:0000313" key="1">
    <source>
        <dbReference type="EMBL" id="KAL3776032.1"/>
    </source>
</evidence>